<accession>A0A9D1T334</accession>
<feature type="region of interest" description="Disordered" evidence="1">
    <location>
        <begin position="1438"/>
        <end position="1470"/>
    </location>
</feature>
<evidence type="ECO:0000313" key="3">
    <source>
        <dbReference type="Proteomes" id="UP000886845"/>
    </source>
</evidence>
<evidence type="ECO:0000313" key="2">
    <source>
        <dbReference type="EMBL" id="HIV08908.1"/>
    </source>
</evidence>
<gene>
    <name evidence="2" type="ORF">IAC79_02175</name>
</gene>
<dbReference type="EMBL" id="DVOR01000067">
    <property type="protein sequence ID" value="HIV08908.1"/>
    <property type="molecule type" value="Genomic_DNA"/>
</dbReference>
<proteinExistence type="predicted"/>
<reference evidence="2" key="2">
    <citation type="journal article" date="2021" name="PeerJ">
        <title>Extensive microbial diversity within the chicken gut microbiome revealed by metagenomics and culture.</title>
        <authorList>
            <person name="Gilroy R."/>
            <person name="Ravi A."/>
            <person name="Getino M."/>
            <person name="Pursley I."/>
            <person name="Horton D.L."/>
            <person name="Alikhan N.F."/>
            <person name="Baker D."/>
            <person name="Gharbi K."/>
            <person name="Hall N."/>
            <person name="Watson M."/>
            <person name="Adriaenssens E.M."/>
            <person name="Foster-Nyarko E."/>
            <person name="Jarju S."/>
            <person name="Secka A."/>
            <person name="Antonio M."/>
            <person name="Oren A."/>
            <person name="Chaudhuri R.R."/>
            <person name="La Ragione R."/>
            <person name="Hildebrand F."/>
            <person name="Pallen M.J."/>
        </authorList>
    </citation>
    <scope>NUCLEOTIDE SEQUENCE</scope>
    <source>
        <strain evidence="2">35461</strain>
    </source>
</reference>
<protein>
    <submittedName>
        <fullName evidence="2">Uncharacterized protein</fullName>
    </submittedName>
</protein>
<reference evidence="2" key="1">
    <citation type="submission" date="2020-10" db="EMBL/GenBank/DDBJ databases">
        <authorList>
            <person name="Gilroy R."/>
        </authorList>
    </citation>
    <scope>NUCLEOTIDE SEQUENCE</scope>
    <source>
        <strain evidence="2">35461</strain>
    </source>
</reference>
<feature type="non-terminal residue" evidence="2">
    <location>
        <position position="1"/>
    </location>
</feature>
<name>A0A9D1T334_9BACT</name>
<feature type="region of interest" description="Disordered" evidence="1">
    <location>
        <begin position="98"/>
        <end position="117"/>
    </location>
</feature>
<organism evidence="2 3">
    <name type="scientific">Candidatus Spyradenecus faecavium</name>
    <dbReference type="NCBI Taxonomy" id="2840947"/>
    <lineage>
        <taxon>Bacteria</taxon>
        <taxon>Pseudomonadati</taxon>
        <taxon>Lentisphaerota</taxon>
        <taxon>Lentisphaeria</taxon>
        <taxon>Lentisphaerales</taxon>
        <taxon>Lentisphaeraceae</taxon>
        <taxon>Lentisphaeraceae incertae sedis</taxon>
        <taxon>Candidatus Spyradenecus</taxon>
    </lineage>
</organism>
<evidence type="ECO:0000256" key="1">
    <source>
        <dbReference type="SAM" id="MobiDB-lite"/>
    </source>
</evidence>
<dbReference type="Proteomes" id="UP000886845">
    <property type="component" value="Unassembled WGS sequence"/>
</dbReference>
<comment type="caution">
    <text evidence="2">The sequence shown here is derived from an EMBL/GenBank/DDBJ whole genome shotgun (WGS) entry which is preliminary data.</text>
</comment>
<sequence>RNDVFGVGLNGPSDLTHILVDGAFPADFNPTEQTRPAEPVTGNGLTLVDAAAAPVVQVTPRQVNPDQFLVQYAGLSQCGVTSTISGAGIHTLHIPDATAPTETRRGGNAPATWSVAPGGHPTATLTYQALPFHTLDGVRVRIRDAETGTYLGESDGADDSRDLPALGDLLTGVTFDFGAASTDGWVPLSGVNGLTTLSIAASLYNTNPGYEDNENYRYLLEAEATFAFNPNDPGARSIITGVRPCTALGEPDENGDVPVSARRNQPWWGSGFGFEADYDAALLSRISEDAGATVSLSSILILYPDPAHRTETDPDNAPWLGLTTLEGLTLAQATAALSDTGALTAAGARSVRLDPVSGRFANASLVGVLGTAYADLDASPLTGDDIEPAIPYFAWGVYTVTFPTDTGTGSVDFLMRQALPGEGVDPFTFPAWYAPLTRTIDLPHFYLYSTPVESAWVNEVNIASPAGDGTALSAEVVLPILRAGITAAGVPQPSAYANNWGVQSYGPTGAQEGSALVSATGSQSGSVSYAYHTAGVYAPQNGTAAYVLIRPCGAAEGGVWLAADATGGTPVNGPTSLTTNPWLSAGGSGNVFNGVTDSTTVEGTVQLVGRLVASSQNADVLGISSVAAERTEWAFRDATLGGDNLDGNGNPVTPDPDPDWNRVAFTVTPRNAAFGTGACGVWTEGYFSDSTVAGRTEQDTVTHAGGDWVYLSAAGRDHVLSFRPRSGYCFSSIALPPDLIGHVMLVGAPGGIFTGDNVADEYTRLQGLVDAVADDASKEAIRRSDWLTLGGRATVDAATGLVTFNRDFDEGDGETFADQDDFVITLLFVDEPVSAQNQVVVSFDQGESGPGAWLATQTFFAVDAAGDPIADKGGDATTFPIWTDEDGNARGEHANVHGWLHQPLVGDRLGMAAVLDPARGLLGGALGTTVTDVYQTFRSGAYRPYLVWALIPASVVDAADPLGADAAQASARQDFFDNWPLTRWLGGAPSILNGSATSLSINAVRTTLQGNIGSTTAAGRYFAAAGIVPLQFAGYRDLENGPESGLVTPDLDDPLPEHLAEDLRIAFHTMSDEAFAAAQADGRFTNAEGLLPFSASIDMSDETVWKNGAVLRFAIVIGNDTTFVDAQGIANFTSDGLDAYCPWYLPDEEANINAAATAGVSPYAWVYDIAPDGVWFNELRPPRSKTNPDSHLTYAVELAMDASPVAIVSQGDDPANLTYRDPLEADFPVYDPITQYLRPKRSLDGWSIRLKVAPLPLSTDPLDVPIAWTAFGDSAELKGWVPFRRIRNGNAEDLNAYDLDYYVVAEQGAADGSVGFGMAEDDASAEINFNPDTGYAVAADGTGNANGFTWFPAPAVSAAALPEGALDFTTGTDYAEGALYAIELVRDNGVVADEVLFCSYPEGWDFDTLMNRLQRAVDIENASAVVSNPVRAVKARLDLKPIQGSDPAPGTGADTDPATEDEVTSGDGIPTWSYLLGDCTKTQDEDGVTTPIDLGTVWASAPDGSNALPGPNQWDNGPFHYTQPKSAYRNVVAGETRTVSAQIVGGDGLLGLTRNSSQATTGRTVSFRGLLGDRYTLSVAQPWDANWFRLDSLTKNGRPFNPAQARRLTTFSVGDAGALAADASLTLDDTLLEQDTDYVLTLVYTPGAALLDRAGALNSEDAGFFAWLRQVAPDAIVKQTQADGVTAAEKYWLGFADAAQIADVDLAFTAVGTYDESADALGEGADSAPKPTVSLRFTSDGKAIDEIKGDGVLLLLGKVSLDDPDWRFVRRLYPEDLNGDRVLILDTDCNFFRAVLLSARDAEEVGR</sequence>